<gene>
    <name evidence="1" type="ORF">K8V47_03020</name>
</gene>
<evidence type="ECO:0000313" key="1">
    <source>
        <dbReference type="EMBL" id="HJE38720.1"/>
    </source>
</evidence>
<proteinExistence type="predicted"/>
<comment type="caution">
    <text evidence="1">The sequence shown here is derived from an EMBL/GenBank/DDBJ whole genome shotgun (WGS) entry which is preliminary data.</text>
</comment>
<accession>A0A4Q0U9N7</accession>
<evidence type="ECO:0000313" key="2">
    <source>
        <dbReference type="Proteomes" id="UP000711407"/>
    </source>
</evidence>
<organism evidence="1 2">
    <name type="scientific">Candidatus Amulumruptor caecigallinarius</name>
    <dbReference type="NCBI Taxonomy" id="2109911"/>
    <lineage>
        <taxon>Bacteria</taxon>
        <taxon>Pseudomonadati</taxon>
        <taxon>Bacteroidota</taxon>
        <taxon>Bacteroidia</taxon>
        <taxon>Bacteroidales</taxon>
        <taxon>Muribaculaceae</taxon>
        <taxon>Candidatus Amulumruptor</taxon>
    </lineage>
</organism>
<dbReference type="AlphaFoldDB" id="A0A4Q0U9N7"/>
<dbReference type="EMBL" id="DYXT01000019">
    <property type="protein sequence ID" value="HJE38720.1"/>
    <property type="molecule type" value="Genomic_DNA"/>
</dbReference>
<protein>
    <submittedName>
        <fullName evidence="1">Uncharacterized protein</fullName>
    </submittedName>
</protein>
<name>A0A4Q0U9N7_9BACT</name>
<dbReference type="Proteomes" id="UP000711407">
    <property type="component" value="Unassembled WGS sequence"/>
</dbReference>
<sequence>MSVPAPKFRLPVWVGLLLLVLILPAFAFPAMLQSAMSSGDDTVKALVMMFPIAVVLYGIVSWVSYVKERLLVFWILVAMMALTDVVMLVIC</sequence>
<reference evidence="1" key="2">
    <citation type="submission" date="2021-09" db="EMBL/GenBank/DDBJ databases">
        <authorList>
            <person name="Gilroy R."/>
        </authorList>
    </citation>
    <scope>NUCLEOTIDE SEQUENCE</scope>
    <source>
        <strain evidence="1">4100</strain>
    </source>
</reference>
<reference evidence="1" key="1">
    <citation type="journal article" date="2021" name="PeerJ">
        <title>Extensive microbial diversity within the chicken gut microbiome revealed by metagenomics and culture.</title>
        <authorList>
            <person name="Gilroy R."/>
            <person name="Ravi A."/>
            <person name="Getino M."/>
            <person name="Pursley I."/>
            <person name="Horton D.L."/>
            <person name="Alikhan N.F."/>
            <person name="Baker D."/>
            <person name="Gharbi K."/>
            <person name="Hall N."/>
            <person name="Watson M."/>
            <person name="Adriaenssens E.M."/>
            <person name="Foster-Nyarko E."/>
            <person name="Jarju S."/>
            <person name="Secka A."/>
            <person name="Antonio M."/>
            <person name="Oren A."/>
            <person name="Chaudhuri R.R."/>
            <person name="La Ragione R."/>
            <person name="Hildebrand F."/>
            <person name="Pallen M.J."/>
        </authorList>
    </citation>
    <scope>NUCLEOTIDE SEQUENCE</scope>
    <source>
        <strain evidence="1">4100</strain>
    </source>
</reference>